<dbReference type="RefSeq" id="WP_381186441.1">
    <property type="nucleotide sequence ID" value="NZ_JBHSFK010000058.1"/>
</dbReference>
<dbReference type="InterPro" id="IPR002698">
    <property type="entry name" value="FTHF_cligase"/>
</dbReference>
<dbReference type="SUPFAM" id="SSF100950">
    <property type="entry name" value="NagB/RpiA/CoA transferase-like"/>
    <property type="match status" value="1"/>
</dbReference>
<comment type="caution">
    <text evidence="1">The sequence shown here is derived from an EMBL/GenBank/DDBJ whole genome shotgun (WGS) entry which is preliminary data.</text>
</comment>
<sequence>MHAKHDDPKQLVRTQVWDALDAAGAVYDETAHGRIPNFRGSEAAAELLAELDAWRSAEVIKAVPDKAQLPVRARALAEGKLVYMAVPKLATAKPFYLLDPEALDVPFVDAASSRVASEIAPTVEVDALRPVDVVVLGSVAVNRTGVRIGKGAGYSDIEFALLAEAGLVGPQTLVVTTVHRLQVVDDPMPSSEHDVNVDLIVTPEEIISCSTPHRPSGIIWDRLEPSKIAAIPALRARQECAD</sequence>
<accession>A0ABV9B5K5</accession>
<dbReference type="PANTHER" id="PTHR13017:SF0">
    <property type="entry name" value="METHENYLTETRAHYDROFOLATE SYNTHASE DOMAIN-CONTAINING PROTEIN"/>
    <property type="match status" value="1"/>
</dbReference>
<dbReference type="InterPro" id="IPR037171">
    <property type="entry name" value="NagB/RpiA_transferase-like"/>
</dbReference>
<keyword evidence="2" id="KW-1185">Reference proteome</keyword>
<dbReference type="EMBL" id="JBHSFK010000058">
    <property type="protein sequence ID" value="MFC4507548.1"/>
    <property type="molecule type" value="Genomic_DNA"/>
</dbReference>
<reference evidence="2" key="1">
    <citation type="journal article" date="2019" name="Int. J. Syst. Evol. Microbiol.">
        <title>The Global Catalogue of Microorganisms (GCM) 10K type strain sequencing project: providing services to taxonomists for standard genome sequencing and annotation.</title>
        <authorList>
            <consortium name="The Broad Institute Genomics Platform"/>
            <consortium name="The Broad Institute Genome Sequencing Center for Infectious Disease"/>
            <person name="Wu L."/>
            <person name="Ma J."/>
        </authorList>
    </citation>
    <scope>NUCLEOTIDE SEQUENCE [LARGE SCALE GENOMIC DNA]</scope>
    <source>
        <strain evidence="2">CGMCC 4.7177</strain>
    </source>
</reference>
<dbReference type="PANTHER" id="PTHR13017">
    <property type="entry name" value="5-FORMYLTETRAHYDROFOLATE CYCLO-LIGASE-RELATED"/>
    <property type="match status" value="1"/>
</dbReference>
<dbReference type="Proteomes" id="UP001595839">
    <property type="component" value="Unassembled WGS sequence"/>
</dbReference>
<dbReference type="InterPro" id="IPR024185">
    <property type="entry name" value="FTHF_cligase-like_sf"/>
</dbReference>
<gene>
    <name evidence="1" type="ORF">ACFPIH_50470</name>
</gene>
<protein>
    <submittedName>
        <fullName evidence="1">5-formyltetrahydrofolate cyclo-ligase</fullName>
    </submittedName>
</protein>
<evidence type="ECO:0000313" key="1">
    <source>
        <dbReference type="EMBL" id="MFC4507548.1"/>
    </source>
</evidence>
<organism evidence="1 2">
    <name type="scientific">Streptomyces vulcanius</name>
    <dbReference type="NCBI Taxonomy" id="1441876"/>
    <lineage>
        <taxon>Bacteria</taxon>
        <taxon>Bacillati</taxon>
        <taxon>Actinomycetota</taxon>
        <taxon>Actinomycetes</taxon>
        <taxon>Kitasatosporales</taxon>
        <taxon>Streptomycetaceae</taxon>
        <taxon>Streptomyces</taxon>
    </lineage>
</organism>
<dbReference type="Pfam" id="PF01812">
    <property type="entry name" value="5-FTHF_cyc-lig"/>
    <property type="match status" value="1"/>
</dbReference>
<proteinExistence type="predicted"/>
<dbReference type="Gene3D" id="3.40.50.10420">
    <property type="entry name" value="NagB/RpiA/CoA transferase-like"/>
    <property type="match status" value="1"/>
</dbReference>
<evidence type="ECO:0000313" key="2">
    <source>
        <dbReference type="Proteomes" id="UP001595839"/>
    </source>
</evidence>
<name>A0ABV9B5K5_9ACTN</name>